<dbReference type="AlphaFoldDB" id="A0A443HVS1"/>
<accession>A0A443HVS1</accession>
<feature type="non-terminal residue" evidence="2">
    <location>
        <position position="73"/>
    </location>
</feature>
<feature type="signal peptide" evidence="1">
    <location>
        <begin position="1"/>
        <end position="18"/>
    </location>
</feature>
<gene>
    <name evidence="2" type="ORF">C8Q69DRAFT_463121</name>
</gene>
<dbReference type="EMBL" id="RCNU01000004">
    <property type="protein sequence ID" value="RWQ95933.1"/>
    <property type="molecule type" value="Genomic_DNA"/>
</dbReference>
<keyword evidence="3" id="KW-1185">Reference proteome</keyword>
<feature type="chain" id="PRO_5019241971" description="Secreted protein" evidence="1">
    <location>
        <begin position="19"/>
        <end position="73"/>
    </location>
</feature>
<evidence type="ECO:0000313" key="2">
    <source>
        <dbReference type="EMBL" id="RWQ95933.1"/>
    </source>
</evidence>
<keyword evidence="1" id="KW-0732">Signal</keyword>
<organism evidence="2 3">
    <name type="scientific">Byssochlamys spectabilis</name>
    <name type="common">Paecilomyces variotii</name>
    <dbReference type="NCBI Taxonomy" id="264951"/>
    <lineage>
        <taxon>Eukaryota</taxon>
        <taxon>Fungi</taxon>
        <taxon>Dikarya</taxon>
        <taxon>Ascomycota</taxon>
        <taxon>Pezizomycotina</taxon>
        <taxon>Eurotiomycetes</taxon>
        <taxon>Eurotiomycetidae</taxon>
        <taxon>Eurotiales</taxon>
        <taxon>Thermoascaceae</taxon>
        <taxon>Paecilomyces</taxon>
    </lineage>
</organism>
<evidence type="ECO:0008006" key="4">
    <source>
        <dbReference type="Google" id="ProtNLM"/>
    </source>
</evidence>
<reference evidence="2 3" key="1">
    <citation type="journal article" date="2018" name="Front. Microbiol.">
        <title>Genomic and genetic insights into a cosmopolitan fungus, Paecilomyces variotii (Eurotiales).</title>
        <authorList>
            <person name="Urquhart A.S."/>
            <person name="Mondo S.J."/>
            <person name="Makela M.R."/>
            <person name="Hane J.K."/>
            <person name="Wiebenga A."/>
            <person name="He G."/>
            <person name="Mihaltcheva S."/>
            <person name="Pangilinan J."/>
            <person name="Lipzen A."/>
            <person name="Barry K."/>
            <person name="de Vries R.P."/>
            <person name="Grigoriev I.V."/>
            <person name="Idnurm A."/>
        </authorList>
    </citation>
    <scope>NUCLEOTIDE SEQUENCE [LARGE SCALE GENOMIC DNA]</scope>
    <source>
        <strain evidence="2 3">CBS 101075</strain>
    </source>
</reference>
<protein>
    <recommendedName>
        <fullName evidence="4">Secreted protein</fullName>
    </recommendedName>
</protein>
<proteinExistence type="predicted"/>
<name>A0A443HVS1_BYSSP</name>
<dbReference type="GeneID" id="39599635"/>
<evidence type="ECO:0000313" key="3">
    <source>
        <dbReference type="Proteomes" id="UP000283841"/>
    </source>
</evidence>
<comment type="caution">
    <text evidence="2">The sequence shown here is derived from an EMBL/GenBank/DDBJ whole genome shotgun (WGS) entry which is preliminary data.</text>
</comment>
<sequence>MYCINFLTTLLLCTTSLHYLWHIQEFLAGTSSTEASSIIICASLAEQGASPHCALPNRGTRLQEVGEYGRKEY</sequence>
<evidence type="ECO:0000256" key="1">
    <source>
        <dbReference type="SAM" id="SignalP"/>
    </source>
</evidence>
<dbReference type="RefSeq" id="XP_028485578.1">
    <property type="nucleotide sequence ID" value="XM_028630358.1"/>
</dbReference>
<dbReference type="Proteomes" id="UP000283841">
    <property type="component" value="Unassembled WGS sequence"/>
</dbReference>
<dbReference type="VEuPathDB" id="FungiDB:C8Q69DRAFT_463121"/>